<organism evidence="11 12">
    <name type="scientific">Zygotorulaspora mrakii</name>
    <name type="common">Zygosaccharomyces mrakii</name>
    <dbReference type="NCBI Taxonomy" id="42260"/>
    <lineage>
        <taxon>Eukaryota</taxon>
        <taxon>Fungi</taxon>
        <taxon>Dikarya</taxon>
        <taxon>Ascomycota</taxon>
        <taxon>Saccharomycotina</taxon>
        <taxon>Saccharomycetes</taxon>
        <taxon>Saccharomycetales</taxon>
        <taxon>Saccharomycetaceae</taxon>
        <taxon>Zygotorulaspora</taxon>
    </lineage>
</organism>
<feature type="compositionally biased region" description="Basic and acidic residues" evidence="7">
    <location>
        <begin position="203"/>
        <end position="215"/>
    </location>
</feature>
<evidence type="ECO:0000256" key="8">
    <source>
        <dbReference type="SAM" id="Phobius"/>
    </source>
</evidence>
<dbReference type="GeneID" id="59236558"/>
<sequence length="859" mass="97495">MDTEYLGRGFDPNSIKVAQLRRILVENKVDFASHAKKAELVQLFEEQVKPKVPKLRKKYENLLPSDKGIVKVGSKDKSKGKSNRSKLKKKSKARKSKLKVEDGERNEENGSMTPTGEDIQSSKQSSVDATVKSEKESDVEITPFSEVNEMQMGSGRRGSELKTENRDADEHMGEDNDLKIDEDKEESRDVAMESTVSETATPVKDEMTGDNGESKTRKRRRRIGDGENTPITNKVARKSPQKSPHRSLIIDKFESSSSDSSFNNGSKVNISNAGPIITHEESTPEKFVSEGSDFSYRRKTVSPDLSKLKISAAFAEQLKSAVQKTASNTPSRSESEQEYGSRPYSSIRVSRHKASSPVQSDELFAPIAASSEDDETQSSSQETIKSINVEKATSEAATDDIPSARQMPDIQSPKLPTKQDVEDSEARVEKMQDFLNDVIDSPVVEVADARLSTFLKSFCKIFVKFMFFILIAVSISYGLWYRQQRIYVGYCGNETSLSKDAECGPVLTTMDRYLRDYKPQCLPCPDNAICYPKFSIKCKPEYTIQKNPWSLHGLLPLSDRCIKDSKREKLISEVVQKSLEILRAKNAQVSCGECQNEVESGISEKELYEIFNESRAPWVSDHEFDELWVQAISDLQKEPEITWRQVSIILGSNQSQRVSILTDNITTSTQLPKAEFASIGNSSCSTATDDFQGEEGYLRETTQPQEARFLRSTSKKYISLRCKFEREIYQTYYRFRLIIWGVGFLLILVKTVNYKLRKYYMEKEKMEQLTRRVVIRLKEAKKDSAGNDVISFLSTVQLRDVLLADITDLNYKNILWQKVVKRLEHNNTNIKTNLVEIHGEIMKCWEWIGPLSDSSDREK</sequence>
<feature type="compositionally biased region" description="Basic residues" evidence="7">
    <location>
        <begin position="80"/>
        <end position="97"/>
    </location>
</feature>
<protein>
    <recommendedName>
        <fullName evidence="13">Man1/Src1 C-terminal domain-containing protein</fullName>
    </recommendedName>
</protein>
<feature type="compositionally biased region" description="Basic residues" evidence="7">
    <location>
        <begin position="235"/>
        <end position="245"/>
    </location>
</feature>
<evidence type="ECO:0000313" key="11">
    <source>
        <dbReference type="EMBL" id="QLG72835.1"/>
    </source>
</evidence>
<dbReference type="GO" id="GO:0003682">
    <property type="term" value="F:chromatin binding"/>
    <property type="evidence" value="ECO:0007669"/>
    <property type="project" value="InterPro"/>
</dbReference>
<dbReference type="InterPro" id="IPR018996">
    <property type="entry name" value="Man1/Src1-like_C"/>
</dbReference>
<evidence type="ECO:0000256" key="7">
    <source>
        <dbReference type="SAM" id="MobiDB-lite"/>
    </source>
</evidence>
<dbReference type="InterPro" id="IPR025856">
    <property type="entry name" value="HeH/LEM_domain"/>
</dbReference>
<dbReference type="GO" id="GO:0005637">
    <property type="term" value="C:nuclear inner membrane"/>
    <property type="evidence" value="ECO:0007669"/>
    <property type="project" value="UniProtKB-SubCell"/>
</dbReference>
<feature type="region of interest" description="Disordered" evidence="7">
    <location>
        <begin position="321"/>
        <end position="420"/>
    </location>
</feature>
<evidence type="ECO:0000256" key="4">
    <source>
        <dbReference type="ARBA" id="ARBA00022989"/>
    </source>
</evidence>
<evidence type="ECO:0008006" key="13">
    <source>
        <dbReference type="Google" id="ProtNLM"/>
    </source>
</evidence>
<dbReference type="Pfam" id="PF12949">
    <property type="entry name" value="HeH"/>
    <property type="match status" value="1"/>
</dbReference>
<evidence type="ECO:0000259" key="9">
    <source>
        <dbReference type="Pfam" id="PF09402"/>
    </source>
</evidence>
<feature type="compositionally biased region" description="Polar residues" evidence="7">
    <location>
        <begin position="109"/>
        <end position="128"/>
    </location>
</feature>
<dbReference type="InterPro" id="IPR044780">
    <property type="entry name" value="Heh2/Src1"/>
</dbReference>
<dbReference type="Gene3D" id="1.10.10.1180">
    <property type="entry name" value="MAN1, winged-helix domain"/>
    <property type="match status" value="1"/>
</dbReference>
<dbReference type="CDD" id="cd12935">
    <property type="entry name" value="LEM_like"/>
    <property type="match status" value="1"/>
</dbReference>
<feature type="compositionally biased region" description="Polar residues" evidence="7">
    <location>
        <begin position="262"/>
        <end position="272"/>
    </location>
</feature>
<dbReference type="AlphaFoldDB" id="A0A7H9B2F1"/>
<feature type="compositionally biased region" description="Basic and acidic residues" evidence="7">
    <location>
        <begin position="278"/>
        <end position="288"/>
    </location>
</feature>
<dbReference type="Proteomes" id="UP000509704">
    <property type="component" value="Chromosome 4"/>
</dbReference>
<feature type="compositionally biased region" description="Polar residues" evidence="7">
    <location>
        <begin position="321"/>
        <end position="332"/>
    </location>
</feature>
<dbReference type="PANTHER" id="PTHR47808:SF2">
    <property type="entry name" value="LEM DOMAIN-CONTAINING PROTEIN 2"/>
    <property type="match status" value="1"/>
</dbReference>
<feature type="compositionally biased region" description="Basic and acidic residues" evidence="7">
    <location>
        <begin position="98"/>
        <end position="108"/>
    </location>
</feature>
<keyword evidence="3 8" id="KW-0812">Transmembrane</keyword>
<evidence type="ECO:0000256" key="3">
    <source>
        <dbReference type="ARBA" id="ARBA00022692"/>
    </source>
</evidence>
<feature type="domain" description="Man1/Src1-like C-terminal" evidence="9">
    <location>
        <begin position="469"/>
        <end position="850"/>
    </location>
</feature>
<feature type="transmembrane region" description="Helical" evidence="8">
    <location>
        <begin position="461"/>
        <end position="481"/>
    </location>
</feature>
<dbReference type="InterPro" id="IPR041885">
    <property type="entry name" value="MAN1_winged_helix_dom"/>
</dbReference>
<evidence type="ECO:0000256" key="1">
    <source>
        <dbReference type="ARBA" id="ARBA00004540"/>
    </source>
</evidence>
<accession>A0A7H9B2F1</accession>
<dbReference type="GO" id="GO:0034399">
    <property type="term" value="C:nuclear periphery"/>
    <property type="evidence" value="ECO:0007669"/>
    <property type="project" value="TreeGrafter"/>
</dbReference>
<dbReference type="GO" id="GO:0071763">
    <property type="term" value="P:nuclear membrane organization"/>
    <property type="evidence" value="ECO:0007669"/>
    <property type="project" value="TreeGrafter"/>
</dbReference>
<feature type="domain" description="HeH/LEM" evidence="10">
    <location>
        <begin position="12"/>
        <end position="46"/>
    </location>
</feature>
<evidence type="ECO:0000256" key="5">
    <source>
        <dbReference type="ARBA" id="ARBA00023136"/>
    </source>
</evidence>
<evidence type="ECO:0000256" key="6">
    <source>
        <dbReference type="ARBA" id="ARBA00023242"/>
    </source>
</evidence>
<dbReference type="EMBL" id="CP058607">
    <property type="protein sequence ID" value="QLG72835.1"/>
    <property type="molecule type" value="Genomic_DNA"/>
</dbReference>
<keyword evidence="5 8" id="KW-0472">Membrane</keyword>
<keyword evidence="2" id="KW-0597">Phosphoprotein</keyword>
<feature type="region of interest" description="Disordered" evidence="7">
    <location>
        <begin position="66"/>
        <end position="291"/>
    </location>
</feature>
<dbReference type="Pfam" id="PF09402">
    <property type="entry name" value="MSC"/>
    <property type="match status" value="1"/>
</dbReference>
<dbReference type="PANTHER" id="PTHR47808">
    <property type="entry name" value="INNER NUCLEAR MEMBRANE PROTEIN HEH2-RELATED"/>
    <property type="match status" value="1"/>
</dbReference>
<dbReference type="Gene3D" id="1.10.720.30">
    <property type="entry name" value="SAP domain"/>
    <property type="match status" value="1"/>
</dbReference>
<evidence type="ECO:0000313" key="12">
    <source>
        <dbReference type="Proteomes" id="UP000509704"/>
    </source>
</evidence>
<dbReference type="RefSeq" id="XP_037144562.1">
    <property type="nucleotide sequence ID" value="XM_037288667.1"/>
</dbReference>
<evidence type="ECO:0000256" key="2">
    <source>
        <dbReference type="ARBA" id="ARBA00022553"/>
    </source>
</evidence>
<evidence type="ECO:0000259" key="10">
    <source>
        <dbReference type="Pfam" id="PF12949"/>
    </source>
</evidence>
<comment type="subcellular location">
    <subcellularLocation>
        <location evidence="1">Nucleus inner membrane</location>
    </subcellularLocation>
</comment>
<dbReference type="OrthoDB" id="2503928at2759"/>
<proteinExistence type="predicted"/>
<feature type="compositionally biased region" description="Basic and acidic residues" evidence="7">
    <location>
        <begin position="157"/>
        <end position="191"/>
    </location>
</feature>
<dbReference type="KEGG" id="zmk:HG535_0D05440"/>
<gene>
    <name evidence="11" type="ORF">HG535_0D05440</name>
</gene>
<name>A0A7H9B2F1_ZYGMR</name>
<keyword evidence="4 8" id="KW-1133">Transmembrane helix</keyword>
<dbReference type="InterPro" id="IPR036361">
    <property type="entry name" value="SAP_dom_sf"/>
</dbReference>
<dbReference type="GO" id="GO:0005783">
    <property type="term" value="C:endoplasmic reticulum"/>
    <property type="evidence" value="ECO:0007669"/>
    <property type="project" value="TreeGrafter"/>
</dbReference>
<reference evidence="11 12" key="1">
    <citation type="submission" date="2020-07" db="EMBL/GenBank/DDBJ databases">
        <title>The yeast mating-type switching endonuclease HO is a domesticated member of an unorthodox homing genetic element family.</title>
        <authorList>
            <person name="Coughlan A.Y."/>
            <person name="Lombardi L."/>
            <person name="Braun-Galleani S."/>
            <person name="Martos A.R."/>
            <person name="Galeote V."/>
            <person name="Bigey F."/>
            <person name="Dequin S."/>
            <person name="Byrne K.P."/>
            <person name="Wolfe K.H."/>
        </authorList>
    </citation>
    <scope>NUCLEOTIDE SEQUENCE [LARGE SCALE GENOMIC DNA]</scope>
    <source>
        <strain evidence="11 12">NRRL Y-6702</strain>
    </source>
</reference>
<feature type="transmembrane region" description="Helical" evidence="8">
    <location>
        <begin position="737"/>
        <end position="756"/>
    </location>
</feature>
<keyword evidence="6" id="KW-0539">Nucleus</keyword>
<keyword evidence="12" id="KW-1185">Reference proteome</keyword>